<evidence type="ECO:0000313" key="4">
    <source>
        <dbReference type="Proteomes" id="UP001199919"/>
    </source>
</evidence>
<gene>
    <name evidence="3" type="ORF">LT679_01460</name>
</gene>
<evidence type="ECO:0000313" key="3">
    <source>
        <dbReference type="EMBL" id="MCD8739254.1"/>
    </source>
</evidence>
<dbReference type="InterPro" id="IPR001789">
    <property type="entry name" value="Sig_transdc_resp-reg_receiver"/>
</dbReference>
<dbReference type="PROSITE" id="PS50110">
    <property type="entry name" value="RESPONSE_REGULATORY"/>
    <property type="match status" value="1"/>
</dbReference>
<feature type="modified residue" description="4-aspartylphosphate" evidence="1">
    <location>
        <position position="60"/>
    </location>
</feature>
<accession>A0ABS8U0H2</accession>
<dbReference type="Proteomes" id="UP001199919">
    <property type="component" value="Unassembled WGS sequence"/>
</dbReference>
<keyword evidence="1" id="KW-0597">Phosphoprotein</keyword>
<sequence length="136" mass="15621">MCKTLMIDDNPMEHLIMQKMFDRYEIFEDSVHTLDAAQIINFFEENYEDISVLPDLIFLDLNMPYSGWQFLTDLESLMPALQKQPHVFIVSSSIDGADKQRATEFASVKGFISKPLVKQKLEEIAGQYLPGKTLVN</sequence>
<evidence type="ECO:0000259" key="2">
    <source>
        <dbReference type="PROSITE" id="PS50110"/>
    </source>
</evidence>
<dbReference type="InterPro" id="IPR011006">
    <property type="entry name" value="CheY-like_superfamily"/>
</dbReference>
<dbReference type="EMBL" id="JAJPWV010000001">
    <property type="protein sequence ID" value="MCD8739254.1"/>
    <property type="molecule type" value="Genomic_DNA"/>
</dbReference>
<reference evidence="3 4" key="1">
    <citation type="submission" date="2021-12" db="EMBL/GenBank/DDBJ databases">
        <title>Mucilaginibacter roseus genome.</title>
        <authorList>
            <person name="Ferreira J.R."/>
            <person name="Newman J.D."/>
        </authorList>
    </citation>
    <scope>NUCLEOTIDE SEQUENCE [LARGE SCALE GENOMIC DNA]</scope>
    <source>
        <strain evidence="3 4">LMG 28454</strain>
    </source>
</reference>
<dbReference type="PANTHER" id="PTHR44520">
    <property type="entry name" value="RESPONSE REGULATOR RCP1-RELATED"/>
    <property type="match status" value="1"/>
</dbReference>
<organism evidence="3 4">
    <name type="scientific">Mucilaginibacter roseus</name>
    <dbReference type="NCBI Taxonomy" id="1528868"/>
    <lineage>
        <taxon>Bacteria</taxon>
        <taxon>Pseudomonadati</taxon>
        <taxon>Bacteroidota</taxon>
        <taxon>Sphingobacteriia</taxon>
        <taxon>Sphingobacteriales</taxon>
        <taxon>Sphingobacteriaceae</taxon>
        <taxon>Mucilaginibacter</taxon>
    </lineage>
</organism>
<dbReference type="InterPro" id="IPR052893">
    <property type="entry name" value="TCS_response_regulator"/>
</dbReference>
<dbReference type="Pfam" id="PF00072">
    <property type="entry name" value="Response_reg"/>
    <property type="match status" value="1"/>
</dbReference>
<dbReference type="Gene3D" id="3.40.50.2300">
    <property type="match status" value="1"/>
</dbReference>
<feature type="domain" description="Response regulatory" evidence="2">
    <location>
        <begin position="3"/>
        <end position="129"/>
    </location>
</feature>
<dbReference type="PANTHER" id="PTHR44520:SF2">
    <property type="entry name" value="RESPONSE REGULATOR RCP1"/>
    <property type="match status" value="1"/>
</dbReference>
<evidence type="ECO:0000256" key="1">
    <source>
        <dbReference type="PROSITE-ProRule" id="PRU00169"/>
    </source>
</evidence>
<keyword evidence="4" id="KW-1185">Reference proteome</keyword>
<proteinExistence type="predicted"/>
<dbReference type="SUPFAM" id="SSF52172">
    <property type="entry name" value="CheY-like"/>
    <property type="match status" value="1"/>
</dbReference>
<name>A0ABS8U0H2_9SPHI</name>
<comment type="caution">
    <text evidence="3">The sequence shown here is derived from an EMBL/GenBank/DDBJ whole genome shotgun (WGS) entry which is preliminary data.</text>
</comment>
<dbReference type="RefSeq" id="WP_232175123.1">
    <property type="nucleotide sequence ID" value="NZ_JAJPWV010000001.1"/>
</dbReference>
<protein>
    <submittedName>
        <fullName evidence="3">Response regulator</fullName>
    </submittedName>
</protein>
<dbReference type="SMART" id="SM00448">
    <property type="entry name" value="REC"/>
    <property type="match status" value="1"/>
</dbReference>